<comment type="pathway">
    <text evidence="4">Cofactor biosynthesis; ubiquinone biosynthesis.</text>
</comment>
<keyword evidence="2 4" id="KW-0831">Ubiquinone biosynthesis</keyword>
<gene>
    <name evidence="4" type="primary">ubiC</name>
    <name evidence="5" type="ORF">COA96_08870</name>
</gene>
<comment type="caution">
    <text evidence="5">The sequence shown here is derived from an EMBL/GenBank/DDBJ whole genome shotgun (WGS) entry which is preliminary data.</text>
</comment>
<feature type="binding site" evidence="4">
    <location>
        <position position="127"/>
    </location>
    <ligand>
        <name>substrate</name>
    </ligand>
</feature>
<protein>
    <recommendedName>
        <fullName evidence="4">Probable chorismate pyruvate-lyase</fullName>
        <shortName evidence="4">CL</shortName>
        <shortName evidence="4">CPL</shortName>
        <ecNumber evidence="4">4.1.3.40</ecNumber>
    </recommendedName>
</protein>
<comment type="function">
    <text evidence="4">Removes the pyruvyl group from chorismate, with concomitant aromatization of the ring, to provide 4-hydroxybenzoate (4HB) for the ubiquinone pathway.</text>
</comment>
<comment type="catalytic activity">
    <reaction evidence="4">
        <text>chorismate = 4-hydroxybenzoate + pyruvate</text>
        <dbReference type="Rhea" id="RHEA:16505"/>
        <dbReference type="ChEBI" id="CHEBI:15361"/>
        <dbReference type="ChEBI" id="CHEBI:17879"/>
        <dbReference type="ChEBI" id="CHEBI:29748"/>
        <dbReference type="EC" id="4.1.3.40"/>
    </reaction>
</comment>
<evidence type="ECO:0000313" key="6">
    <source>
        <dbReference type="Proteomes" id="UP000218327"/>
    </source>
</evidence>
<dbReference type="UniPathway" id="UPA00232"/>
<keyword evidence="4 5" id="KW-0670">Pyruvate</keyword>
<evidence type="ECO:0000256" key="3">
    <source>
        <dbReference type="ARBA" id="ARBA00023239"/>
    </source>
</evidence>
<evidence type="ECO:0000313" key="5">
    <source>
        <dbReference type="EMBL" id="PCJ24769.1"/>
    </source>
</evidence>
<feature type="binding site" evidence="4">
    <location>
        <position position="89"/>
    </location>
    <ligand>
        <name>substrate</name>
    </ligand>
</feature>
<keyword evidence="1 4" id="KW-0963">Cytoplasm</keyword>
<dbReference type="GO" id="GO:0042866">
    <property type="term" value="P:pyruvate biosynthetic process"/>
    <property type="evidence" value="ECO:0007669"/>
    <property type="project" value="UniProtKB-UniRule"/>
</dbReference>
<dbReference type="InterPro" id="IPR007440">
    <property type="entry name" value="Chorismate--pyruvate_lyase"/>
</dbReference>
<evidence type="ECO:0000256" key="2">
    <source>
        <dbReference type="ARBA" id="ARBA00022688"/>
    </source>
</evidence>
<sequence>MSEHLKNVNLADITNSQYSWARPEDSPRRPNSDWENWLLHTGSLTKRLIKKSNNRFRVELIAEEWIQIEQASLRSQFGPVNAEHRFWSRQVVLIGNDTPWVMAHTLMPEHSLCSPLKQVRELNTKPLGEYLFSHPDLIRSGLDIAAYGLDTWARRSLFYLFRKPVMVAEFFLPEILV</sequence>
<comment type="similarity">
    <text evidence="4">Belongs to the UbiC family.</text>
</comment>
<dbReference type="InterPro" id="IPR028978">
    <property type="entry name" value="Chorismate_lyase_/UTRA_dom_sf"/>
</dbReference>
<comment type="caution">
    <text evidence="4">Lacks conserved residue(s) required for the propagation of feature annotation.</text>
</comment>
<reference evidence="6" key="1">
    <citation type="submission" date="2017-08" db="EMBL/GenBank/DDBJ databases">
        <title>A dynamic microbial community with high functional redundancy inhabits the cold, oxic subseafloor aquifer.</title>
        <authorList>
            <person name="Tully B.J."/>
            <person name="Wheat C.G."/>
            <person name="Glazer B.T."/>
            <person name="Huber J.A."/>
        </authorList>
    </citation>
    <scope>NUCLEOTIDE SEQUENCE [LARGE SCALE GENOMIC DNA]</scope>
</reference>
<dbReference type="PANTHER" id="PTHR38683:SF1">
    <property type="entry name" value="CHORISMATE PYRUVATE-LYASE"/>
    <property type="match status" value="1"/>
</dbReference>
<dbReference type="AlphaFoldDB" id="A0A2A5AZR7"/>
<evidence type="ECO:0000256" key="1">
    <source>
        <dbReference type="ARBA" id="ARBA00022490"/>
    </source>
</evidence>
<dbReference type="Pfam" id="PF04345">
    <property type="entry name" value="Chor_lyase"/>
    <property type="match status" value="1"/>
</dbReference>
<dbReference type="SUPFAM" id="SSF64288">
    <property type="entry name" value="Chorismate lyase-like"/>
    <property type="match status" value="1"/>
</dbReference>
<evidence type="ECO:0000256" key="4">
    <source>
        <dbReference type="HAMAP-Rule" id="MF_01632"/>
    </source>
</evidence>
<dbReference type="GO" id="GO:0006744">
    <property type="term" value="P:ubiquinone biosynthetic process"/>
    <property type="evidence" value="ECO:0007669"/>
    <property type="project" value="UniProtKB-UniRule"/>
</dbReference>
<organism evidence="5 6">
    <name type="scientific">SAR86 cluster bacterium</name>
    <dbReference type="NCBI Taxonomy" id="2030880"/>
    <lineage>
        <taxon>Bacteria</taxon>
        <taxon>Pseudomonadati</taxon>
        <taxon>Pseudomonadota</taxon>
        <taxon>Gammaproteobacteria</taxon>
        <taxon>SAR86 cluster</taxon>
    </lineage>
</organism>
<dbReference type="Gene3D" id="3.40.1410.10">
    <property type="entry name" value="Chorismate lyase-like"/>
    <property type="match status" value="1"/>
</dbReference>
<proteinExistence type="inferred from homology"/>
<dbReference type="HAMAP" id="MF_01632">
    <property type="entry name" value="UbiC"/>
    <property type="match status" value="1"/>
</dbReference>
<dbReference type="Proteomes" id="UP000218327">
    <property type="component" value="Unassembled WGS sequence"/>
</dbReference>
<dbReference type="GO" id="GO:0008813">
    <property type="term" value="F:chorismate lyase activity"/>
    <property type="evidence" value="ECO:0007669"/>
    <property type="project" value="UniProtKB-UniRule"/>
</dbReference>
<dbReference type="EMBL" id="NVVJ01000023">
    <property type="protein sequence ID" value="PCJ24769.1"/>
    <property type="molecule type" value="Genomic_DNA"/>
</dbReference>
<feature type="binding site" evidence="4">
    <location>
        <position position="169"/>
    </location>
    <ligand>
        <name>substrate</name>
    </ligand>
</feature>
<comment type="subcellular location">
    <subcellularLocation>
        <location evidence="4">Cytoplasm</location>
    </subcellularLocation>
</comment>
<dbReference type="EC" id="4.1.3.40" evidence="4"/>
<dbReference type="GO" id="GO:0005829">
    <property type="term" value="C:cytosol"/>
    <property type="evidence" value="ECO:0007669"/>
    <property type="project" value="TreeGrafter"/>
</dbReference>
<keyword evidence="3 4" id="KW-0456">Lyase</keyword>
<dbReference type="PANTHER" id="PTHR38683">
    <property type="entry name" value="CHORISMATE PYRUVATE-LYASE"/>
    <property type="match status" value="1"/>
</dbReference>
<name>A0A2A5AZR7_9GAMM</name>
<accession>A0A2A5AZR7</accession>